<dbReference type="EMBL" id="JOJR01004413">
    <property type="protein sequence ID" value="RCN27317.1"/>
    <property type="molecule type" value="Genomic_DNA"/>
</dbReference>
<protein>
    <submittedName>
        <fullName evidence="1">Uncharacterized protein</fullName>
    </submittedName>
</protein>
<dbReference type="AlphaFoldDB" id="A0A368FAW1"/>
<keyword evidence="2" id="KW-1185">Reference proteome</keyword>
<accession>A0A368FAW1</accession>
<name>A0A368FAW1_ANCCA</name>
<sequence>MFILFPLVAAQRLCSEDTASCYLLVYWLLIHVPVDGSHHPDVVRGIKNVAQVLTDHAIEEDLQQCGSPYQWSFSPFESAHRRLQLRIVESTTNCEEAIVKNFIMRKELFAKLNREASTAPHPALTRLQMKLANEALNRFVHIY</sequence>
<gene>
    <name evidence="1" type="ORF">ANCCAN_26951</name>
</gene>
<evidence type="ECO:0000313" key="1">
    <source>
        <dbReference type="EMBL" id="RCN27317.1"/>
    </source>
</evidence>
<reference evidence="1 2" key="1">
    <citation type="submission" date="2014-10" db="EMBL/GenBank/DDBJ databases">
        <title>Draft genome of the hookworm Ancylostoma caninum.</title>
        <authorList>
            <person name="Mitreva M."/>
        </authorList>
    </citation>
    <scope>NUCLEOTIDE SEQUENCE [LARGE SCALE GENOMIC DNA]</scope>
    <source>
        <strain evidence="1 2">Baltimore</strain>
    </source>
</reference>
<dbReference type="Proteomes" id="UP000252519">
    <property type="component" value="Unassembled WGS sequence"/>
</dbReference>
<proteinExistence type="predicted"/>
<evidence type="ECO:0000313" key="2">
    <source>
        <dbReference type="Proteomes" id="UP000252519"/>
    </source>
</evidence>
<comment type="caution">
    <text evidence="1">The sequence shown here is derived from an EMBL/GenBank/DDBJ whole genome shotgun (WGS) entry which is preliminary data.</text>
</comment>
<organism evidence="1 2">
    <name type="scientific">Ancylostoma caninum</name>
    <name type="common">Dog hookworm</name>
    <dbReference type="NCBI Taxonomy" id="29170"/>
    <lineage>
        <taxon>Eukaryota</taxon>
        <taxon>Metazoa</taxon>
        <taxon>Ecdysozoa</taxon>
        <taxon>Nematoda</taxon>
        <taxon>Chromadorea</taxon>
        <taxon>Rhabditida</taxon>
        <taxon>Rhabditina</taxon>
        <taxon>Rhabditomorpha</taxon>
        <taxon>Strongyloidea</taxon>
        <taxon>Ancylostomatidae</taxon>
        <taxon>Ancylostomatinae</taxon>
        <taxon>Ancylostoma</taxon>
    </lineage>
</organism>
<dbReference type="OrthoDB" id="5903115at2759"/>